<sequence>MGASAQGRSGGGGRFKKGRFLAGSGAAAKLRSRMQVLVLLLWTGSLLGYSSCQNVAGSSEGSLAPDSTGEPVEEEDPFFKVPVNKLAAAVSNFGYDLYRLKSSASPTANVLLSPLSVATALSALSLGAEQRTESTIHRALYYDLISNPDIHSTYKELLATVTAPQKNLKSASRIVFEKKLRIKSSFVSPLEKAYGTRPRILTGNPRVDLQEINNWVQAQMKGKIARSTREVPSEVSILLLGVAYFKGQWVTKFDTRKTSLQDFHLDEERTVRVPMMSDSKAILRYGLDSDLNCKIAQLPLSGSMSIIFFLPLKVTQNLTLIEESLTSEFIHDIDRELKTIQAVLSIPKLKLSYEGEVTKSIQEMKLQSLFESPDFTKITGKPIKLTQVEHKAGFEWNEDGAGTTPSPDLQPAHLTFPLEYHLNQPFIFVLRDTDTGALLFIGKILDPRGT</sequence>
<evidence type="ECO:0000256" key="4">
    <source>
        <dbReference type="ARBA" id="ARBA00022729"/>
    </source>
</evidence>
<comment type="subcellular location">
    <subcellularLocation>
        <location evidence="1">Secreted</location>
    </subcellularLocation>
</comment>
<evidence type="ECO:0000256" key="2">
    <source>
        <dbReference type="ARBA" id="ARBA00009500"/>
    </source>
</evidence>
<dbReference type="InterPro" id="IPR023795">
    <property type="entry name" value="Serpin_CS"/>
</dbReference>
<dbReference type="Proteomes" id="UP000335636">
    <property type="component" value="Unassembled WGS sequence"/>
</dbReference>
<dbReference type="InterPro" id="IPR042185">
    <property type="entry name" value="Serpin_sf_2"/>
</dbReference>
<evidence type="ECO:0000256" key="3">
    <source>
        <dbReference type="ARBA" id="ARBA00022525"/>
    </source>
</evidence>
<dbReference type="SMART" id="SM00093">
    <property type="entry name" value="SERPIN"/>
    <property type="match status" value="1"/>
</dbReference>
<dbReference type="InterPro" id="IPR036186">
    <property type="entry name" value="Serpin_sf"/>
</dbReference>
<dbReference type="GO" id="GO:0050769">
    <property type="term" value="P:positive regulation of neurogenesis"/>
    <property type="evidence" value="ECO:0007669"/>
    <property type="project" value="InterPro"/>
</dbReference>
<dbReference type="SUPFAM" id="SSF56574">
    <property type="entry name" value="Serpins"/>
    <property type="match status" value="1"/>
</dbReference>
<reference evidence="9 10" key="1">
    <citation type="submission" date="2019-04" db="EMBL/GenBank/DDBJ databases">
        <authorList>
            <person name="Alioto T."/>
            <person name="Alioto T."/>
        </authorList>
    </citation>
    <scope>NUCLEOTIDE SEQUENCE [LARGE SCALE GENOMIC DNA]</scope>
</reference>
<dbReference type="EMBL" id="WJEC01006808">
    <property type="protein sequence ID" value="KAF7471489.1"/>
    <property type="molecule type" value="Genomic_DNA"/>
</dbReference>
<evidence type="ECO:0000313" key="8">
    <source>
        <dbReference type="EMBL" id="KAF7471489.1"/>
    </source>
</evidence>
<dbReference type="Gene3D" id="3.30.497.10">
    <property type="entry name" value="Antithrombin, subunit I, domain 2"/>
    <property type="match status" value="1"/>
</dbReference>
<dbReference type="InterPro" id="IPR000215">
    <property type="entry name" value="Serpin_fam"/>
</dbReference>
<dbReference type="InterPro" id="IPR042178">
    <property type="entry name" value="Serpin_sf_1"/>
</dbReference>
<keyword evidence="10" id="KW-1185">Reference proteome</keyword>
<proteinExistence type="inferred from homology"/>
<dbReference type="PANTHER" id="PTHR11461:SF84">
    <property type="entry name" value="PIGMENT EPITHELIUM-DERIVED FACTOR"/>
    <property type="match status" value="1"/>
</dbReference>
<dbReference type="Pfam" id="PF00079">
    <property type="entry name" value="Serpin"/>
    <property type="match status" value="1"/>
</dbReference>
<dbReference type="EMBL" id="CABDUW010000047">
    <property type="protein sequence ID" value="VTJ55186.1"/>
    <property type="molecule type" value="Genomic_DNA"/>
</dbReference>
<organism evidence="9 10">
    <name type="scientific">Marmota monax</name>
    <name type="common">Woodchuck</name>
    <dbReference type="NCBI Taxonomy" id="9995"/>
    <lineage>
        <taxon>Eukaryota</taxon>
        <taxon>Metazoa</taxon>
        <taxon>Chordata</taxon>
        <taxon>Craniata</taxon>
        <taxon>Vertebrata</taxon>
        <taxon>Euteleostomi</taxon>
        <taxon>Mammalia</taxon>
        <taxon>Eutheria</taxon>
        <taxon>Euarchontoglires</taxon>
        <taxon>Glires</taxon>
        <taxon>Rodentia</taxon>
        <taxon>Sciuromorpha</taxon>
        <taxon>Sciuridae</taxon>
        <taxon>Xerinae</taxon>
        <taxon>Marmotini</taxon>
        <taxon>Marmota</taxon>
    </lineage>
</organism>
<evidence type="ECO:0000256" key="6">
    <source>
        <dbReference type="RuleBase" id="RU000411"/>
    </source>
</evidence>
<dbReference type="FunFam" id="3.30.497.10:FF:000003">
    <property type="entry name" value="Serpin family F member 1"/>
    <property type="match status" value="1"/>
</dbReference>
<protein>
    <submittedName>
        <fullName evidence="8">Pigment epithelium-derived factor</fullName>
    </submittedName>
</protein>
<gene>
    <name evidence="8" type="ORF">GHT09_017383</name>
    <name evidence="9" type="ORF">MONAX_5E022936</name>
</gene>
<dbReference type="GO" id="GO:0004867">
    <property type="term" value="F:serine-type endopeptidase inhibitor activity"/>
    <property type="evidence" value="ECO:0007669"/>
    <property type="project" value="InterPro"/>
</dbReference>
<dbReference type="InterPro" id="IPR023796">
    <property type="entry name" value="Serpin_dom"/>
</dbReference>
<evidence type="ECO:0000256" key="5">
    <source>
        <dbReference type="ARBA" id="ARBA00023180"/>
    </source>
</evidence>
<dbReference type="Proteomes" id="UP000662637">
    <property type="component" value="Unassembled WGS sequence"/>
</dbReference>
<dbReference type="PANTHER" id="PTHR11461">
    <property type="entry name" value="SERINE PROTEASE INHIBITOR, SERPIN"/>
    <property type="match status" value="1"/>
</dbReference>
<dbReference type="CDD" id="cd02052">
    <property type="entry name" value="serpinF1_PEDF"/>
    <property type="match status" value="1"/>
</dbReference>
<dbReference type="Gene3D" id="2.30.39.10">
    <property type="entry name" value="Alpha-1-antitrypsin, domain 1"/>
    <property type="match status" value="1"/>
</dbReference>
<dbReference type="PROSITE" id="PS00284">
    <property type="entry name" value="SERPIN"/>
    <property type="match status" value="1"/>
</dbReference>
<keyword evidence="4" id="KW-0732">Signal</keyword>
<evidence type="ECO:0000256" key="1">
    <source>
        <dbReference type="ARBA" id="ARBA00004613"/>
    </source>
</evidence>
<dbReference type="GO" id="GO:0016525">
    <property type="term" value="P:negative regulation of angiogenesis"/>
    <property type="evidence" value="ECO:0007669"/>
    <property type="project" value="InterPro"/>
</dbReference>
<evidence type="ECO:0000259" key="7">
    <source>
        <dbReference type="SMART" id="SM00093"/>
    </source>
</evidence>
<reference evidence="8" key="2">
    <citation type="submission" date="2020-08" db="EMBL/GenBank/DDBJ databases">
        <authorList>
            <person name="Shumante A."/>
            <person name="Zimin A.V."/>
            <person name="Puiu D."/>
            <person name="Salzberg S.L."/>
        </authorList>
    </citation>
    <scope>NUCLEOTIDE SEQUENCE</scope>
    <source>
        <strain evidence="8">WC2-LM</strain>
        <tissue evidence="8">Liver</tissue>
    </source>
</reference>
<evidence type="ECO:0000313" key="9">
    <source>
        <dbReference type="EMBL" id="VTJ55186.1"/>
    </source>
</evidence>
<dbReference type="GO" id="GO:0005615">
    <property type="term" value="C:extracellular space"/>
    <property type="evidence" value="ECO:0007669"/>
    <property type="project" value="InterPro"/>
</dbReference>
<comment type="similarity">
    <text evidence="2 6">Belongs to the serpin family.</text>
</comment>
<accession>A0A5E4AE85</accession>
<evidence type="ECO:0000313" key="10">
    <source>
        <dbReference type="Proteomes" id="UP000335636"/>
    </source>
</evidence>
<keyword evidence="3" id="KW-0964">Secreted</keyword>
<name>A0A5E4AE85_MARMO</name>
<dbReference type="AlphaFoldDB" id="A0A5E4AE85"/>
<dbReference type="InterPro" id="IPR033832">
    <property type="entry name" value="PEDF_serpin_dom"/>
</dbReference>
<feature type="domain" description="Serpin" evidence="7">
    <location>
        <begin position="95"/>
        <end position="447"/>
    </location>
</feature>
<keyword evidence="5" id="KW-0325">Glycoprotein</keyword>